<accession>A0ABT3HTR7</accession>
<name>A0ABT3HTR7_9FLAO</name>
<dbReference type="Proteomes" id="UP001163731">
    <property type="component" value="Unassembled WGS sequence"/>
</dbReference>
<dbReference type="PANTHER" id="PTHR35580">
    <property type="entry name" value="CELL SURFACE GLYCOPROTEIN (S-LAYER PROTEIN)-LIKE PROTEIN"/>
    <property type="match status" value="1"/>
</dbReference>
<reference evidence="3" key="1">
    <citation type="submission" date="2022-10" db="EMBL/GenBank/DDBJ databases">
        <title>Chryseobacterium babae sp. nov. isolated from the gut of the beetle Oryctes rhinoceros, and Chryseobacterium kimseyorum sp. nov., isolated from a stick insect rearing cage.</title>
        <authorList>
            <person name="Shelomi M."/>
            <person name="Han C.-J."/>
            <person name="Chen W.-M."/>
            <person name="Chen H.-K."/>
            <person name="Liaw S.-J."/>
            <person name="Muhle E."/>
            <person name="Clermont D."/>
        </authorList>
    </citation>
    <scope>NUCLEOTIDE SEQUENCE</scope>
    <source>
        <strain evidence="3">09-1422</strain>
    </source>
</reference>
<dbReference type="NCBIfam" id="TIGR04183">
    <property type="entry name" value="Por_Secre_tail"/>
    <property type="match status" value="1"/>
</dbReference>
<comment type="caution">
    <text evidence="3">The sequence shown here is derived from an EMBL/GenBank/DDBJ whole genome shotgun (WGS) entry which is preliminary data.</text>
</comment>
<sequence length="605" mass="66465">MITKLFSLLSIICIGKLYHAQNNFPYEREWGTYVGGTGTYLSEFSVTGTSLFKDSQNNFYVPGTTSFANGYNASYYNQFVAGGGNTIFPGTSNYYNAQFSSGGQLLKGSYYSNANFERILGIDALDNVYTMKRMPGQIQNLATSGAWLTQGTNAAGTFTIILSKRDANNNLLWTTYLPNNGGSQYFTLRFDDQQNVYLLGNTHEDIPGLGTAGVFQQNFVPYSVSNIQHDNSYLVKLSPSGQKIWGTFSVTGIFDFKFYNNELYLVSQYFPAMPGNFTDPGTFQPIVPASNIIMKWNANTGQKVWGTFYGTPLNPQLYTGSGISVIQVNSTGIYVSGQNEDDDYPTYFATPGAFKGQMTGGDLFLSKFDLTGNRVWSTYFGGIGYDIINGSDNLTVLDNRIIITGSQNGSASNISTPGAFLTTVPNPSGSSNMYFAEFDHLGNRKWASYYGGLGGNFFGEHLNAKFLNNGSFVLWGLTGSPTGIGTEGAAHQNMTNPYPGNPFGFIARFNLKNELLTSDLVKDNGLQLYDNPNNGSFTISGGILEKQKTSLSIFDMSGKLIYQTACEKKKINQFDLNNKLIKGNYLLEVVSEKGEKLKIFKMTVK</sequence>
<dbReference type="PANTHER" id="PTHR35580:SF1">
    <property type="entry name" value="PHYTASE-LIKE DOMAIN-CONTAINING PROTEIN"/>
    <property type="match status" value="1"/>
</dbReference>
<keyword evidence="1" id="KW-0732">Signal</keyword>
<protein>
    <submittedName>
        <fullName evidence="3">T9SS type A sorting domain-containing protein</fullName>
    </submittedName>
</protein>
<dbReference type="InterPro" id="IPR026444">
    <property type="entry name" value="Secre_tail"/>
</dbReference>
<dbReference type="EMBL" id="JAPDHW010000001">
    <property type="protein sequence ID" value="MCW3167181.1"/>
    <property type="molecule type" value="Genomic_DNA"/>
</dbReference>
<evidence type="ECO:0000259" key="2">
    <source>
        <dbReference type="Pfam" id="PF18962"/>
    </source>
</evidence>
<evidence type="ECO:0000313" key="4">
    <source>
        <dbReference type="Proteomes" id="UP001163731"/>
    </source>
</evidence>
<proteinExistence type="predicted"/>
<dbReference type="SUPFAM" id="SSF63825">
    <property type="entry name" value="YWTD domain"/>
    <property type="match status" value="1"/>
</dbReference>
<evidence type="ECO:0000313" key="3">
    <source>
        <dbReference type="EMBL" id="MCW3167181.1"/>
    </source>
</evidence>
<gene>
    <name evidence="3" type="ORF">OMO38_01450</name>
</gene>
<feature type="domain" description="Secretion system C-terminal sorting" evidence="2">
    <location>
        <begin position="529"/>
        <end position="597"/>
    </location>
</feature>
<dbReference type="InterPro" id="IPR052918">
    <property type="entry name" value="Motility_Chemotaxis_Reg"/>
</dbReference>
<dbReference type="Pfam" id="PF18962">
    <property type="entry name" value="Por_Secre_tail"/>
    <property type="match status" value="1"/>
</dbReference>
<evidence type="ECO:0000256" key="1">
    <source>
        <dbReference type="ARBA" id="ARBA00022729"/>
    </source>
</evidence>
<keyword evidence="4" id="KW-1185">Reference proteome</keyword>
<dbReference type="RefSeq" id="WP_264748472.1">
    <property type="nucleotide sequence ID" value="NZ_JAPDHW010000001.1"/>
</dbReference>
<organism evidence="3 4">
    <name type="scientific">Chryseobacterium kimseyorum</name>
    <dbReference type="NCBI Taxonomy" id="2984028"/>
    <lineage>
        <taxon>Bacteria</taxon>
        <taxon>Pseudomonadati</taxon>
        <taxon>Bacteroidota</taxon>
        <taxon>Flavobacteriia</taxon>
        <taxon>Flavobacteriales</taxon>
        <taxon>Weeksellaceae</taxon>
        <taxon>Chryseobacterium group</taxon>
        <taxon>Chryseobacterium</taxon>
    </lineage>
</organism>